<evidence type="ECO:0000256" key="1">
    <source>
        <dbReference type="SAM" id="Phobius"/>
    </source>
</evidence>
<comment type="caution">
    <text evidence="2">The sequence shown here is derived from an EMBL/GenBank/DDBJ whole genome shotgun (WGS) entry which is preliminary data.</text>
</comment>
<dbReference type="EMBL" id="VULP01000014">
    <property type="protein sequence ID" value="MSU82317.1"/>
    <property type="molecule type" value="Genomic_DNA"/>
</dbReference>
<keyword evidence="1" id="KW-0812">Transmembrane</keyword>
<name>A0A6N7YBC8_9FIRM</name>
<proteinExistence type="predicted"/>
<dbReference type="AlphaFoldDB" id="A0A6N7YBC8"/>
<protein>
    <submittedName>
        <fullName evidence="2">Zf-HC2 domain-containing protein</fullName>
    </submittedName>
</protein>
<keyword evidence="1" id="KW-0472">Membrane</keyword>
<organism evidence="2 3">
    <name type="scientific">Anaerobutyricum soehngenii</name>
    <dbReference type="NCBI Taxonomy" id="105843"/>
    <lineage>
        <taxon>Bacteria</taxon>
        <taxon>Bacillati</taxon>
        <taxon>Bacillota</taxon>
        <taxon>Clostridia</taxon>
        <taxon>Lachnospirales</taxon>
        <taxon>Lachnospiraceae</taxon>
        <taxon>Anaerobutyricum</taxon>
    </lineage>
</organism>
<dbReference type="RefSeq" id="WP_096239635.1">
    <property type="nucleotide sequence ID" value="NZ_CP182330.1"/>
</dbReference>
<evidence type="ECO:0000313" key="3">
    <source>
        <dbReference type="Proteomes" id="UP000433359"/>
    </source>
</evidence>
<feature type="transmembrane region" description="Helical" evidence="1">
    <location>
        <begin position="103"/>
        <end position="125"/>
    </location>
</feature>
<reference evidence="2 3" key="1">
    <citation type="submission" date="2019-08" db="EMBL/GenBank/DDBJ databases">
        <title>In-depth cultivation of the pig gut microbiome towards novel bacterial diversity and tailored functional studies.</title>
        <authorList>
            <person name="Wylensek D."/>
            <person name="Hitch T.C.A."/>
            <person name="Clavel T."/>
        </authorList>
    </citation>
    <scope>NUCLEOTIDE SEQUENCE [LARGE SCALE GENOMIC DNA]</scope>
    <source>
        <strain evidence="2 3">BSM-383-APC-4H</strain>
    </source>
</reference>
<keyword evidence="1" id="KW-1133">Transmembrane helix</keyword>
<sequence length="126" mass="15036">MLKCKNNLELEKHMNCQNAQSMVLNFINNKLDKEETKEFIEHIRSCKDCWEELEIYYVMLIGLKQLDEGEELAADFKEKLQNEVDSRYLEIEKNSKRKYAAKIVIVLTIAVMLIWMFVYLVFAMFL</sequence>
<evidence type="ECO:0000313" key="2">
    <source>
        <dbReference type="EMBL" id="MSU82317.1"/>
    </source>
</evidence>
<accession>A0A6N7YBC8</accession>
<dbReference type="Proteomes" id="UP000433359">
    <property type="component" value="Unassembled WGS sequence"/>
</dbReference>
<gene>
    <name evidence="2" type="ORF">FYJ25_08140</name>
</gene>